<organism evidence="2 3">
    <name type="scientific">Bradyrhizobium sediminis</name>
    <dbReference type="NCBI Taxonomy" id="2840469"/>
    <lineage>
        <taxon>Bacteria</taxon>
        <taxon>Pseudomonadati</taxon>
        <taxon>Pseudomonadota</taxon>
        <taxon>Alphaproteobacteria</taxon>
        <taxon>Hyphomicrobiales</taxon>
        <taxon>Nitrobacteraceae</taxon>
        <taxon>Bradyrhizobium</taxon>
    </lineage>
</organism>
<dbReference type="EMBL" id="CP076134">
    <property type="protein sequence ID" value="QWG13404.1"/>
    <property type="molecule type" value="Genomic_DNA"/>
</dbReference>
<dbReference type="Proteomes" id="UP000680839">
    <property type="component" value="Chromosome"/>
</dbReference>
<feature type="transmembrane region" description="Helical" evidence="1">
    <location>
        <begin position="48"/>
        <end position="66"/>
    </location>
</feature>
<evidence type="ECO:0000313" key="2">
    <source>
        <dbReference type="EMBL" id="QWG13404.1"/>
    </source>
</evidence>
<accession>A0A975NFA2</accession>
<keyword evidence="1" id="KW-1133">Transmembrane helix</keyword>
<proteinExistence type="predicted"/>
<keyword evidence="1" id="KW-0812">Transmembrane</keyword>
<evidence type="ECO:0000256" key="1">
    <source>
        <dbReference type="SAM" id="Phobius"/>
    </source>
</evidence>
<feature type="transmembrane region" description="Helical" evidence="1">
    <location>
        <begin position="102"/>
        <end position="118"/>
    </location>
</feature>
<evidence type="ECO:0000313" key="3">
    <source>
        <dbReference type="Proteomes" id="UP000680839"/>
    </source>
</evidence>
<protein>
    <submittedName>
        <fullName evidence="2">Uncharacterized protein</fullName>
    </submittedName>
</protein>
<gene>
    <name evidence="2" type="ORF">KMZ29_01230</name>
</gene>
<dbReference type="AlphaFoldDB" id="A0A975NFA2"/>
<name>A0A975NFA2_9BRAD</name>
<feature type="transmembrane region" description="Helical" evidence="1">
    <location>
        <begin position="78"/>
        <end position="96"/>
    </location>
</feature>
<reference evidence="2" key="1">
    <citation type="submission" date="2021-06" db="EMBL/GenBank/DDBJ databases">
        <title>Bradyrhizobium sp. S2-20-1 Genome sequencing.</title>
        <authorList>
            <person name="Jin L."/>
        </authorList>
    </citation>
    <scope>NUCLEOTIDE SEQUENCE</scope>
    <source>
        <strain evidence="2">S2-20-1</strain>
    </source>
</reference>
<keyword evidence="1" id="KW-0472">Membrane</keyword>
<dbReference type="RefSeq" id="WP_215622123.1">
    <property type="nucleotide sequence ID" value="NZ_CP076134.1"/>
</dbReference>
<sequence>MRDLLLQCSGVAAIAVALIHGVLGETRIFAAAGNTTIEPRGLRTLLRLVWQAGTVAWIGGGVLLIAAPGMASEPARHWIVVTMAVVFGFGALANAWAKRGRHFGWVALSAVVALAVAGY</sequence>